<evidence type="ECO:0000256" key="15">
    <source>
        <dbReference type="PROSITE-ProRule" id="PRU00169"/>
    </source>
</evidence>
<dbReference type="SUPFAM" id="SSF55874">
    <property type="entry name" value="ATPase domain of HSP90 chaperone/DNA topoisomerase II/histidine kinase"/>
    <property type="match status" value="1"/>
</dbReference>
<evidence type="ECO:0000256" key="13">
    <source>
        <dbReference type="ARBA" id="ARBA00023136"/>
    </source>
</evidence>
<dbReference type="PROSITE" id="PS50110">
    <property type="entry name" value="RESPONSE_REGULATORY"/>
    <property type="match status" value="1"/>
</dbReference>
<keyword evidence="10" id="KW-0067">ATP-binding</keyword>
<comment type="caution">
    <text evidence="21">The sequence shown here is derived from an EMBL/GenBank/DDBJ whole genome shotgun (WGS) entry which is preliminary data.</text>
</comment>
<feature type="transmembrane region" description="Helical" evidence="16">
    <location>
        <begin position="352"/>
        <end position="371"/>
    </location>
</feature>
<dbReference type="SUPFAM" id="SSF52172">
    <property type="entry name" value="CheY-like"/>
    <property type="match status" value="1"/>
</dbReference>
<feature type="transmembrane region" description="Helical" evidence="16">
    <location>
        <begin position="259"/>
        <end position="279"/>
    </location>
</feature>
<evidence type="ECO:0000259" key="18">
    <source>
        <dbReference type="PROSITE" id="PS50109"/>
    </source>
</evidence>
<feature type="chain" id="PRO_5001912120" description="histidine kinase" evidence="17">
    <location>
        <begin position="18"/>
        <end position="884"/>
    </location>
</feature>
<dbReference type="PRINTS" id="PR00344">
    <property type="entry name" value="BCTRLSENSOR"/>
</dbReference>
<dbReference type="InterPro" id="IPR036890">
    <property type="entry name" value="HATPase_C_sf"/>
</dbReference>
<dbReference type="GO" id="GO:0005886">
    <property type="term" value="C:plasma membrane"/>
    <property type="evidence" value="ECO:0007669"/>
    <property type="project" value="UniProtKB-SubCell"/>
</dbReference>
<evidence type="ECO:0000256" key="3">
    <source>
        <dbReference type="ARBA" id="ARBA00012438"/>
    </source>
</evidence>
<keyword evidence="13 16" id="KW-0472">Membrane</keyword>
<keyword evidence="6 15" id="KW-0597">Phosphoprotein</keyword>
<dbReference type="PROSITE" id="PS50894">
    <property type="entry name" value="HPT"/>
    <property type="match status" value="1"/>
</dbReference>
<keyword evidence="4" id="KW-1003">Cell membrane</keyword>
<keyword evidence="7" id="KW-0808">Transferase</keyword>
<dbReference type="PANTHER" id="PTHR43047">
    <property type="entry name" value="TWO-COMPONENT HISTIDINE PROTEIN KINASE"/>
    <property type="match status" value="1"/>
</dbReference>
<feature type="transmembrane region" description="Helical" evidence="16">
    <location>
        <begin position="197"/>
        <end position="216"/>
    </location>
</feature>
<accession>A0A095VV60</accession>
<organism evidence="21 22">
    <name type="scientific">Pseudohaliea rubra DSM 19751</name>
    <dbReference type="NCBI Taxonomy" id="1265313"/>
    <lineage>
        <taxon>Bacteria</taxon>
        <taxon>Pseudomonadati</taxon>
        <taxon>Pseudomonadota</taxon>
        <taxon>Gammaproteobacteria</taxon>
        <taxon>Cellvibrionales</taxon>
        <taxon>Halieaceae</taxon>
        <taxon>Pseudohaliea</taxon>
    </lineage>
</organism>
<keyword evidence="9" id="KW-0418">Kinase</keyword>
<dbReference type="GO" id="GO:0000155">
    <property type="term" value="F:phosphorelay sensor kinase activity"/>
    <property type="evidence" value="ECO:0007669"/>
    <property type="project" value="InterPro"/>
</dbReference>
<dbReference type="Gene3D" id="1.10.287.130">
    <property type="match status" value="1"/>
</dbReference>
<dbReference type="InterPro" id="IPR008207">
    <property type="entry name" value="Sig_transdc_His_kin_Hpt_dom"/>
</dbReference>
<feature type="domain" description="HPt" evidence="20">
    <location>
        <begin position="788"/>
        <end position="884"/>
    </location>
</feature>
<evidence type="ECO:0000256" key="2">
    <source>
        <dbReference type="ARBA" id="ARBA00004429"/>
    </source>
</evidence>
<sequence>MIHVLLLLALLAGFLSAGPDAKAEPARYYAADYLHDIEGGQTVAEAIAGAGRAWRSGTAPSGHLEGALWVRYRAAALADEAPVVVTMGDWWVDSVSAYLVGSSGGVVRRLAAVAEPGFYTPHAFRLPTDLAPGTQLVFRLASETAIRPQLSSFSPTAFVKLLEQRRLLAVGALGGMGVCALFLAIAAIVLRAPSAAWLALATVGLQAYVILDAGALPGSWLVQLHGDFAVWNPLYMLPVVIAMLGMLRTAFPLAQHYPWLERVCLGGQGLLITCWVAGLAGGGRWLLVITNVSVLGVLLVILLTFALLIKRGQKWAGLGLCSALPLGLVALLRSPLLFTERSVGGWDQVQQLLPFATVLLCIALLLSRFLTEIDERRRIGRDLASVEADARRKLEREVRRRTLEAERARLAAEKLARVKDRFMVAVSHDLRTPLATIVGVVELLESGADDLSADRQRGMLRRASRYILDVIEDLTLYERLKSGSQRPSSNQFSLVGIAEDIEGLLGERAADNGVLLSIDIPPGLPDVVCDRRYVSRILVNLTTNALAATSSGGAVQLDLALRQGETGRELMMTVADAGRGLAPEALAALRSGDVAGYGFTVVGDLVNALQGRLSVDSELGKGTTVIVTIPVEIATASEDLDPANALLEVQRVLLVEDVPENQLIGSAMLRSFGLQVVAVASLRETREALAEGSYDVLLLDRQLPDGDGLAALEELRALCRSRFYYPRCVLVTADSSAEARDSALNNGFDSLLLKPYTLRQLRDALAGGSGRLPDVPAVGHRNYLDLLAPEQRRQVLQGFKATAGEVQDALRLALKYDDVELALSASHRLVGSASAAARERLAEQARAVNDHLRRDHRLDRHGLEQLLYRLAASVEGVAVEQAAL</sequence>
<keyword evidence="22" id="KW-1185">Reference proteome</keyword>
<feature type="modified residue" description="Phosphohistidine" evidence="14">
    <location>
        <position position="827"/>
    </location>
</feature>
<dbReference type="Gene3D" id="3.30.565.10">
    <property type="entry name" value="Histidine kinase-like ATPase, C-terminal domain"/>
    <property type="match status" value="1"/>
</dbReference>
<evidence type="ECO:0000256" key="9">
    <source>
        <dbReference type="ARBA" id="ARBA00022777"/>
    </source>
</evidence>
<feature type="modified residue" description="4-aspartylphosphate" evidence="15">
    <location>
        <position position="700"/>
    </location>
</feature>
<dbReference type="CDD" id="cd00082">
    <property type="entry name" value="HisKA"/>
    <property type="match status" value="1"/>
</dbReference>
<dbReference type="SMART" id="SM00448">
    <property type="entry name" value="REC"/>
    <property type="match status" value="1"/>
</dbReference>
<dbReference type="Gene3D" id="1.20.120.160">
    <property type="entry name" value="HPT domain"/>
    <property type="match status" value="1"/>
</dbReference>
<evidence type="ECO:0000256" key="4">
    <source>
        <dbReference type="ARBA" id="ARBA00022475"/>
    </source>
</evidence>
<proteinExistence type="predicted"/>
<dbReference type="PANTHER" id="PTHR43047:SF72">
    <property type="entry name" value="OSMOSENSING HISTIDINE PROTEIN KINASE SLN1"/>
    <property type="match status" value="1"/>
</dbReference>
<keyword evidence="5" id="KW-0997">Cell inner membrane</keyword>
<dbReference type="SMART" id="SM00388">
    <property type="entry name" value="HisKA"/>
    <property type="match status" value="1"/>
</dbReference>
<evidence type="ECO:0000256" key="7">
    <source>
        <dbReference type="ARBA" id="ARBA00022679"/>
    </source>
</evidence>
<dbReference type="STRING" id="1265313.HRUBRA_00185"/>
<keyword evidence="8 16" id="KW-0812">Transmembrane</keyword>
<dbReference type="PROSITE" id="PS50109">
    <property type="entry name" value="HIS_KIN"/>
    <property type="match status" value="1"/>
</dbReference>
<feature type="transmembrane region" description="Helical" evidence="16">
    <location>
        <begin position="315"/>
        <end position="332"/>
    </location>
</feature>
<dbReference type="Gene3D" id="3.40.50.2300">
    <property type="match status" value="1"/>
</dbReference>
<evidence type="ECO:0000256" key="8">
    <source>
        <dbReference type="ARBA" id="ARBA00022692"/>
    </source>
</evidence>
<evidence type="ECO:0000256" key="6">
    <source>
        <dbReference type="ARBA" id="ARBA00022553"/>
    </source>
</evidence>
<feature type="signal peptide" evidence="17">
    <location>
        <begin position="1"/>
        <end position="17"/>
    </location>
</feature>
<dbReference type="InterPro" id="IPR005467">
    <property type="entry name" value="His_kinase_dom"/>
</dbReference>
<feature type="transmembrane region" description="Helical" evidence="16">
    <location>
        <begin position="167"/>
        <end position="190"/>
    </location>
</feature>
<dbReference type="InterPro" id="IPR004358">
    <property type="entry name" value="Sig_transdc_His_kin-like_C"/>
</dbReference>
<dbReference type="InterPro" id="IPR001789">
    <property type="entry name" value="Sig_transdc_resp-reg_receiver"/>
</dbReference>
<dbReference type="Proteomes" id="UP000029640">
    <property type="component" value="Unassembled WGS sequence"/>
</dbReference>
<dbReference type="SMART" id="SM00387">
    <property type="entry name" value="HATPase_c"/>
    <property type="match status" value="1"/>
</dbReference>
<dbReference type="AlphaFoldDB" id="A0A095VV60"/>
<name>A0A095VV60_9GAMM</name>
<feature type="domain" description="Response regulatory" evidence="19">
    <location>
        <begin position="651"/>
        <end position="769"/>
    </location>
</feature>
<keyword evidence="17" id="KW-0732">Signal</keyword>
<keyword evidence="10" id="KW-0547">Nucleotide-binding</keyword>
<dbReference type="GO" id="GO:0009927">
    <property type="term" value="F:histidine phosphotransfer kinase activity"/>
    <property type="evidence" value="ECO:0007669"/>
    <property type="project" value="TreeGrafter"/>
</dbReference>
<evidence type="ECO:0000256" key="16">
    <source>
        <dbReference type="SAM" id="Phobius"/>
    </source>
</evidence>
<evidence type="ECO:0000256" key="5">
    <source>
        <dbReference type="ARBA" id="ARBA00022519"/>
    </source>
</evidence>
<comment type="catalytic activity">
    <reaction evidence="1">
        <text>ATP + protein L-histidine = ADP + protein N-phospho-L-histidine.</text>
        <dbReference type="EC" id="2.7.13.3"/>
    </reaction>
</comment>
<gene>
    <name evidence="21" type="ORF">HRUBRA_00185</name>
</gene>
<evidence type="ECO:0000256" key="12">
    <source>
        <dbReference type="ARBA" id="ARBA00023012"/>
    </source>
</evidence>
<dbReference type="eggNOG" id="COG5002">
    <property type="taxonomic scope" value="Bacteria"/>
</dbReference>
<protein>
    <recommendedName>
        <fullName evidence="3">histidine kinase</fullName>
        <ecNumber evidence="3">2.7.13.3</ecNumber>
    </recommendedName>
</protein>
<dbReference type="Pfam" id="PF00512">
    <property type="entry name" value="HisKA"/>
    <property type="match status" value="1"/>
</dbReference>
<comment type="subcellular location">
    <subcellularLocation>
        <location evidence="2">Cell inner membrane</location>
        <topology evidence="2">Multi-pass membrane protein</topology>
    </subcellularLocation>
</comment>
<reference evidence="21 22" key="1">
    <citation type="journal article" date="2014" name="Genome Announc.">
        <title>Genome Sequence of Gammaproteobacterial Pseudohaliea rubra Type Strain DSM 19751, Isolated from Coastal Seawater of the Mediterranean Sea.</title>
        <authorList>
            <person name="Spring S."/>
            <person name="Fiebig A."/>
            <person name="Riedel T."/>
            <person name="Goker M."/>
            <person name="Klenk H.P."/>
        </authorList>
    </citation>
    <scope>NUCLEOTIDE SEQUENCE [LARGE SCALE GENOMIC DNA]</scope>
    <source>
        <strain evidence="21 22">DSM 19751</strain>
    </source>
</reference>
<evidence type="ECO:0000256" key="10">
    <source>
        <dbReference type="ARBA" id="ARBA00022840"/>
    </source>
</evidence>
<dbReference type="CDD" id="cd17546">
    <property type="entry name" value="REC_hyHK_CKI1_RcsC-like"/>
    <property type="match status" value="1"/>
</dbReference>
<evidence type="ECO:0000256" key="14">
    <source>
        <dbReference type="PROSITE-ProRule" id="PRU00110"/>
    </source>
</evidence>
<dbReference type="EC" id="2.7.13.3" evidence="3"/>
<dbReference type="InterPro" id="IPR036097">
    <property type="entry name" value="HisK_dim/P_sf"/>
</dbReference>
<dbReference type="SUPFAM" id="SSF47226">
    <property type="entry name" value="Histidine-containing phosphotransfer domain, HPT domain"/>
    <property type="match status" value="1"/>
</dbReference>
<feature type="domain" description="Histidine kinase" evidence="18">
    <location>
        <begin position="425"/>
        <end position="633"/>
    </location>
</feature>
<dbReference type="EMBL" id="AUVB01000007">
    <property type="protein sequence ID" value="KGE05240.1"/>
    <property type="molecule type" value="Genomic_DNA"/>
</dbReference>
<dbReference type="Pfam" id="PF00072">
    <property type="entry name" value="Response_reg"/>
    <property type="match status" value="1"/>
</dbReference>
<keyword evidence="11 16" id="KW-1133">Transmembrane helix</keyword>
<evidence type="ECO:0000256" key="17">
    <source>
        <dbReference type="SAM" id="SignalP"/>
    </source>
</evidence>
<dbReference type="InterPro" id="IPR003661">
    <property type="entry name" value="HisK_dim/P_dom"/>
</dbReference>
<dbReference type="InterPro" id="IPR011006">
    <property type="entry name" value="CheY-like_superfamily"/>
</dbReference>
<dbReference type="SUPFAM" id="SSF47384">
    <property type="entry name" value="Homodimeric domain of signal transducing histidine kinase"/>
    <property type="match status" value="1"/>
</dbReference>
<dbReference type="InterPro" id="IPR036641">
    <property type="entry name" value="HPT_dom_sf"/>
</dbReference>
<dbReference type="InterPro" id="IPR003594">
    <property type="entry name" value="HATPase_dom"/>
</dbReference>
<feature type="transmembrane region" description="Helical" evidence="16">
    <location>
        <begin position="228"/>
        <end position="247"/>
    </location>
</feature>
<evidence type="ECO:0000259" key="19">
    <source>
        <dbReference type="PROSITE" id="PS50110"/>
    </source>
</evidence>
<evidence type="ECO:0000313" key="21">
    <source>
        <dbReference type="EMBL" id="KGE05240.1"/>
    </source>
</evidence>
<keyword evidence="12" id="KW-0902">Two-component regulatory system</keyword>
<dbReference type="Pfam" id="PF02518">
    <property type="entry name" value="HATPase_c"/>
    <property type="match status" value="1"/>
</dbReference>
<evidence type="ECO:0000259" key="20">
    <source>
        <dbReference type="PROSITE" id="PS50894"/>
    </source>
</evidence>
<evidence type="ECO:0000256" key="11">
    <source>
        <dbReference type="ARBA" id="ARBA00022989"/>
    </source>
</evidence>
<evidence type="ECO:0000256" key="1">
    <source>
        <dbReference type="ARBA" id="ARBA00000085"/>
    </source>
</evidence>
<evidence type="ECO:0000313" key="22">
    <source>
        <dbReference type="Proteomes" id="UP000029640"/>
    </source>
</evidence>
<feature type="transmembrane region" description="Helical" evidence="16">
    <location>
        <begin position="285"/>
        <end position="308"/>
    </location>
</feature>
<dbReference type="HOGENOM" id="CLU_325912_0_0_6"/>